<evidence type="ECO:0000313" key="3">
    <source>
        <dbReference type="Proteomes" id="UP001141950"/>
    </source>
</evidence>
<dbReference type="AlphaFoldDB" id="A0A9X2SC90"/>
<dbReference type="RefSeq" id="WP_257453024.1">
    <property type="nucleotide sequence ID" value="NZ_JANIPJ010000041.1"/>
</dbReference>
<keyword evidence="3" id="KW-1185">Reference proteome</keyword>
<feature type="domain" description="HPr" evidence="1">
    <location>
        <begin position="12"/>
        <end position="71"/>
    </location>
</feature>
<reference evidence="2" key="1">
    <citation type="submission" date="2022-08" db="EMBL/GenBank/DDBJ databases">
        <title>The genomic sequence of strain Paenibacillus sp. SCIV0701.</title>
        <authorList>
            <person name="Zhao H."/>
        </authorList>
    </citation>
    <scope>NUCLEOTIDE SEQUENCE</scope>
    <source>
        <strain evidence="2">SCIV0701</strain>
    </source>
</reference>
<gene>
    <name evidence="2" type="ORF">NQZ67_29465</name>
</gene>
<dbReference type="Proteomes" id="UP001141950">
    <property type="component" value="Unassembled WGS sequence"/>
</dbReference>
<dbReference type="EMBL" id="JANIPJ010000041">
    <property type="protein sequence ID" value="MCR2808011.1"/>
    <property type="molecule type" value="Genomic_DNA"/>
</dbReference>
<protein>
    <submittedName>
        <fullName evidence="2">HPr family phosphocarrier protein</fullName>
    </submittedName>
</protein>
<name>A0A9X2SC90_9BACL</name>
<dbReference type="Gene3D" id="3.30.1340.10">
    <property type="entry name" value="HPr-like"/>
    <property type="match status" value="1"/>
</dbReference>
<proteinExistence type="predicted"/>
<evidence type="ECO:0000259" key="1">
    <source>
        <dbReference type="Pfam" id="PF00381"/>
    </source>
</evidence>
<evidence type="ECO:0000313" key="2">
    <source>
        <dbReference type="EMBL" id="MCR2808011.1"/>
    </source>
</evidence>
<organism evidence="2 3">
    <name type="scientific">Paenibacillus soyae</name>
    <dbReference type="NCBI Taxonomy" id="2969249"/>
    <lineage>
        <taxon>Bacteria</taxon>
        <taxon>Bacillati</taxon>
        <taxon>Bacillota</taxon>
        <taxon>Bacilli</taxon>
        <taxon>Bacillales</taxon>
        <taxon>Paenibacillaceae</taxon>
        <taxon>Paenibacillus</taxon>
    </lineage>
</organism>
<dbReference type="InterPro" id="IPR000032">
    <property type="entry name" value="HPr-like"/>
</dbReference>
<comment type="caution">
    <text evidence="2">The sequence shown here is derived from an EMBL/GenBank/DDBJ whole genome shotgun (WGS) entry which is preliminary data.</text>
</comment>
<dbReference type="Pfam" id="PF00381">
    <property type="entry name" value="PTS-HPr"/>
    <property type="match status" value="1"/>
</dbReference>
<sequence>MKSSIRSIVDINMTANGFSSSIVLVVGEDHYVDAKSILGLSMTLYRDQTYRLYIHGPDEAEAKAAMLDVFARHHLQAELVVKPS</sequence>
<accession>A0A9X2SC90</accession>
<dbReference type="SUPFAM" id="SSF55594">
    <property type="entry name" value="HPr-like"/>
    <property type="match status" value="1"/>
</dbReference>
<dbReference type="InterPro" id="IPR035895">
    <property type="entry name" value="HPr-like_sf"/>
</dbReference>